<dbReference type="InterPro" id="IPR052220">
    <property type="entry name" value="METTL25"/>
</dbReference>
<accession>A0A0F7SFC9</accession>
<proteinExistence type="predicted"/>
<dbReference type="Pfam" id="PF13679">
    <property type="entry name" value="Methyltransf_32"/>
    <property type="match status" value="1"/>
</dbReference>
<dbReference type="PANTHER" id="PTHR12496">
    <property type="entry name" value="CGI-41 METHYLTRANSFERASE"/>
    <property type="match status" value="1"/>
</dbReference>
<dbReference type="PANTHER" id="PTHR12496:SF0">
    <property type="entry name" value="METHYLTRANSFERASE DOMAIN-CONTAINING PROTEIN"/>
    <property type="match status" value="1"/>
</dbReference>
<keyword evidence="2" id="KW-0808">Transferase</keyword>
<dbReference type="EMBL" id="LN483211">
    <property type="protein sequence ID" value="CDZ97486.1"/>
    <property type="molecule type" value="Genomic_DNA"/>
</dbReference>
<name>A0A0F7SFC9_PHARH</name>
<evidence type="ECO:0000313" key="2">
    <source>
        <dbReference type="EMBL" id="CDZ97486.1"/>
    </source>
</evidence>
<feature type="domain" description="Methyltransferase" evidence="1">
    <location>
        <begin position="180"/>
        <end position="312"/>
    </location>
</feature>
<protein>
    <submittedName>
        <fullName evidence="2">rRNA adenine N-6-methyltransferase</fullName>
    </submittedName>
</protein>
<dbReference type="InterPro" id="IPR025714">
    <property type="entry name" value="Methyltranfer_dom"/>
</dbReference>
<sequence length="532" mass="59323">MPPRAQEVCDIRINHGFERHRSSAILCRTSTIVSLVKVVSGQEYLRDMIFPVGFADSECYAKELAAFVNSPIFQLLTVEIHHLDSFLTGTPNDPWQKLPSEWRAWFEDDCEDIERLEMRLRDVRMKGTSNLLNRPKTLDDFLARLRGLALPRLRRESRSTFSQPHIAELSPDLLRGMSIKKQVEVIEFAGIVQSLANRVGAENAIDIGAGFGPLQVLAVDGSRSQIEGSIALSGSSASTTLEPSITYLLQHVSSASSGRVEVECWLKKKGPAVIVGLHCCGSLTDDLLGMFLQTETIRGVAVAGCCFNHLRTSATPAESCIGQDSVDVEPSASTFPSSSLLKSYSLRLSSTAKMAACQNVGGWTDSTGRELSEKERKKEEQNQLLSRKRKHYRRLFTRLLLSSHLLQESRPQLETLRLGSIPRNKLSSFTPYASYVLSKLDLLTEENNGSLMEEAKLIEETYSGWRWDARGRTIEALGKAIGEVVESTIAIDRYLTLKTHHAVDPETVDIFQTWAYEDSPRNLILVAQKRPL</sequence>
<dbReference type="AlphaFoldDB" id="A0A0F7SFC9"/>
<evidence type="ECO:0000259" key="1">
    <source>
        <dbReference type="Pfam" id="PF13679"/>
    </source>
</evidence>
<dbReference type="GO" id="GO:0008168">
    <property type="term" value="F:methyltransferase activity"/>
    <property type="evidence" value="ECO:0007669"/>
    <property type="project" value="UniProtKB-KW"/>
</dbReference>
<dbReference type="GO" id="GO:0032259">
    <property type="term" value="P:methylation"/>
    <property type="evidence" value="ECO:0007669"/>
    <property type="project" value="UniProtKB-KW"/>
</dbReference>
<reference evidence="2" key="1">
    <citation type="submission" date="2014-08" db="EMBL/GenBank/DDBJ databases">
        <authorList>
            <person name="Sharma Rahul"/>
            <person name="Thines Marco"/>
        </authorList>
    </citation>
    <scope>NUCLEOTIDE SEQUENCE</scope>
</reference>
<organism evidence="2">
    <name type="scientific">Phaffia rhodozyma</name>
    <name type="common">Yeast</name>
    <name type="synonym">Xanthophyllomyces dendrorhous</name>
    <dbReference type="NCBI Taxonomy" id="264483"/>
    <lineage>
        <taxon>Eukaryota</taxon>
        <taxon>Fungi</taxon>
        <taxon>Dikarya</taxon>
        <taxon>Basidiomycota</taxon>
        <taxon>Agaricomycotina</taxon>
        <taxon>Tremellomycetes</taxon>
        <taxon>Cystofilobasidiales</taxon>
        <taxon>Mrakiaceae</taxon>
        <taxon>Phaffia</taxon>
    </lineage>
</organism>
<keyword evidence="2" id="KW-0489">Methyltransferase</keyword>